<dbReference type="AlphaFoldDB" id="M2LLR7"/>
<evidence type="ECO:0000313" key="2">
    <source>
        <dbReference type="Proteomes" id="UP000011761"/>
    </source>
</evidence>
<dbReference type="RefSeq" id="XP_007677440.1">
    <property type="nucleotide sequence ID" value="XM_007679250.1"/>
</dbReference>
<gene>
    <name evidence="1" type="ORF">BAUCODRAFT_35238</name>
</gene>
<dbReference type="HOGENOM" id="CLU_2527109_0_0_1"/>
<accession>M2LLR7</accession>
<proteinExistence type="predicted"/>
<sequence>MIGKVIKYGALFAIANQVIKTIHSNDTNAEQQQQPQSHQPAIIQHQDTWRDASGYVHQPYCNGQCSGHCNGPSPSERCFADDEA</sequence>
<dbReference type="KEGG" id="bcom:BAUCODRAFT_35238"/>
<reference evidence="1 2" key="1">
    <citation type="journal article" date="2012" name="PLoS Pathog.">
        <title>Diverse lifestyles and strategies of plant pathogenesis encoded in the genomes of eighteen Dothideomycetes fungi.</title>
        <authorList>
            <person name="Ohm R.A."/>
            <person name="Feau N."/>
            <person name="Henrissat B."/>
            <person name="Schoch C.L."/>
            <person name="Horwitz B.A."/>
            <person name="Barry K.W."/>
            <person name="Condon B.J."/>
            <person name="Copeland A.C."/>
            <person name="Dhillon B."/>
            <person name="Glaser F."/>
            <person name="Hesse C.N."/>
            <person name="Kosti I."/>
            <person name="LaButti K."/>
            <person name="Lindquist E.A."/>
            <person name="Lucas S."/>
            <person name="Salamov A.A."/>
            <person name="Bradshaw R.E."/>
            <person name="Ciuffetti L."/>
            <person name="Hamelin R.C."/>
            <person name="Kema G.H.J."/>
            <person name="Lawrence C."/>
            <person name="Scott J.A."/>
            <person name="Spatafora J.W."/>
            <person name="Turgeon B.G."/>
            <person name="de Wit P.J.G.M."/>
            <person name="Zhong S."/>
            <person name="Goodwin S.B."/>
            <person name="Grigoriev I.V."/>
        </authorList>
    </citation>
    <scope>NUCLEOTIDE SEQUENCE [LARGE SCALE GENOMIC DNA]</scope>
    <source>
        <strain evidence="1 2">UAMH 10762</strain>
    </source>
</reference>
<dbReference type="GeneID" id="19112643"/>
<protein>
    <submittedName>
        <fullName evidence="1">Uncharacterized protein</fullName>
    </submittedName>
</protein>
<dbReference type="EMBL" id="KB445557">
    <property type="protein sequence ID" value="EMC95247.1"/>
    <property type="molecule type" value="Genomic_DNA"/>
</dbReference>
<name>M2LLR7_BAUPA</name>
<dbReference type="Proteomes" id="UP000011761">
    <property type="component" value="Unassembled WGS sequence"/>
</dbReference>
<evidence type="ECO:0000313" key="1">
    <source>
        <dbReference type="EMBL" id="EMC95247.1"/>
    </source>
</evidence>
<keyword evidence="2" id="KW-1185">Reference proteome</keyword>
<organism evidence="1 2">
    <name type="scientific">Baudoinia panamericana (strain UAMH 10762)</name>
    <name type="common">Angels' share fungus</name>
    <name type="synonym">Baudoinia compniacensis (strain UAMH 10762)</name>
    <dbReference type="NCBI Taxonomy" id="717646"/>
    <lineage>
        <taxon>Eukaryota</taxon>
        <taxon>Fungi</taxon>
        <taxon>Dikarya</taxon>
        <taxon>Ascomycota</taxon>
        <taxon>Pezizomycotina</taxon>
        <taxon>Dothideomycetes</taxon>
        <taxon>Dothideomycetidae</taxon>
        <taxon>Mycosphaerellales</taxon>
        <taxon>Teratosphaeriaceae</taxon>
        <taxon>Baudoinia</taxon>
    </lineage>
</organism>